<feature type="domain" description="Tf2-1-like SH3-like" evidence="1">
    <location>
        <begin position="17"/>
        <end position="81"/>
    </location>
</feature>
<evidence type="ECO:0000259" key="1">
    <source>
        <dbReference type="Pfam" id="PF24626"/>
    </source>
</evidence>
<gene>
    <name evidence="2" type="ORF">F0562_032626</name>
</gene>
<keyword evidence="3" id="KW-1185">Reference proteome</keyword>
<dbReference type="PANTHER" id="PTHR46148">
    <property type="entry name" value="CHROMO DOMAIN-CONTAINING PROTEIN"/>
    <property type="match status" value="1"/>
</dbReference>
<dbReference type="OrthoDB" id="5554229at2759"/>
<dbReference type="AlphaFoldDB" id="A0A5J5AQQ2"/>
<dbReference type="InterPro" id="IPR056924">
    <property type="entry name" value="SH3_Tf2-1"/>
</dbReference>
<protein>
    <recommendedName>
        <fullName evidence="1">Tf2-1-like SH3-like domain-containing protein</fullName>
    </recommendedName>
</protein>
<dbReference type="EMBL" id="CM018042">
    <property type="protein sequence ID" value="KAA8532558.1"/>
    <property type="molecule type" value="Genomic_DNA"/>
</dbReference>
<reference evidence="2 3" key="1">
    <citation type="submission" date="2019-09" db="EMBL/GenBank/DDBJ databases">
        <title>A chromosome-level genome assembly of the Chinese tupelo Nyssa sinensis.</title>
        <authorList>
            <person name="Yang X."/>
            <person name="Kang M."/>
            <person name="Yang Y."/>
            <person name="Xiong H."/>
            <person name="Wang M."/>
            <person name="Zhang Z."/>
            <person name="Wang Z."/>
            <person name="Wu H."/>
            <person name="Ma T."/>
            <person name="Liu J."/>
            <person name="Xi Z."/>
        </authorList>
    </citation>
    <scope>NUCLEOTIDE SEQUENCE [LARGE SCALE GENOMIC DNA]</scope>
    <source>
        <strain evidence="2">J267</strain>
        <tissue evidence="2">Leaf</tissue>
    </source>
</reference>
<dbReference type="PANTHER" id="PTHR46148:SF52">
    <property type="entry name" value="OS04G0603800 PROTEIN"/>
    <property type="match status" value="1"/>
</dbReference>
<dbReference type="SUPFAM" id="SSF54160">
    <property type="entry name" value="Chromo domain-like"/>
    <property type="match status" value="1"/>
</dbReference>
<dbReference type="Proteomes" id="UP000325577">
    <property type="component" value="Linkage Group LG19"/>
</dbReference>
<organism evidence="2 3">
    <name type="scientific">Nyssa sinensis</name>
    <dbReference type="NCBI Taxonomy" id="561372"/>
    <lineage>
        <taxon>Eukaryota</taxon>
        <taxon>Viridiplantae</taxon>
        <taxon>Streptophyta</taxon>
        <taxon>Embryophyta</taxon>
        <taxon>Tracheophyta</taxon>
        <taxon>Spermatophyta</taxon>
        <taxon>Magnoliopsida</taxon>
        <taxon>eudicotyledons</taxon>
        <taxon>Gunneridae</taxon>
        <taxon>Pentapetalae</taxon>
        <taxon>asterids</taxon>
        <taxon>Cornales</taxon>
        <taxon>Nyssaceae</taxon>
        <taxon>Nyssa</taxon>
    </lineage>
</organism>
<sequence length="201" mass="22732">MKAQANQHRREVSFNIGDYVHIKLQPYRQTSVAFRGSLKLSPHFYGPYKVIERVGPVAYKLDLSAGSLIHDTFHVSLLCKHLGPITPTFLDLSPVVDDSTILPQPESILARREVQKGKYHPKSEVLIKWVSTPIEDAPWELNSDSRGPTPVSVLEDKDHSLFRTPTCYSFTWKPPNIVPSKRLMGLGKFQKNHVVVSGQTY</sequence>
<dbReference type="InterPro" id="IPR016197">
    <property type="entry name" value="Chromo-like_dom_sf"/>
</dbReference>
<proteinExistence type="predicted"/>
<name>A0A5J5AQQ2_9ASTE</name>
<evidence type="ECO:0000313" key="2">
    <source>
        <dbReference type="EMBL" id="KAA8532558.1"/>
    </source>
</evidence>
<accession>A0A5J5AQQ2</accession>
<evidence type="ECO:0000313" key="3">
    <source>
        <dbReference type="Proteomes" id="UP000325577"/>
    </source>
</evidence>
<dbReference type="Pfam" id="PF24626">
    <property type="entry name" value="SH3_Tf2-1"/>
    <property type="match status" value="1"/>
</dbReference>